<dbReference type="InterPro" id="IPR051263">
    <property type="entry name" value="C-type_cytochrome_biogenesis"/>
</dbReference>
<evidence type="ECO:0000259" key="9">
    <source>
        <dbReference type="Pfam" id="PF03918"/>
    </source>
</evidence>
<dbReference type="GO" id="GO:0005886">
    <property type="term" value="C:plasma membrane"/>
    <property type="evidence" value="ECO:0007669"/>
    <property type="project" value="TreeGrafter"/>
</dbReference>
<dbReference type="InterPro" id="IPR005616">
    <property type="entry name" value="CcmH/CycL/Ccl2/NrfF_N"/>
</dbReference>
<proteinExistence type="inferred from homology"/>
<evidence type="ECO:0000256" key="1">
    <source>
        <dbReference type="ARBA" id="ARBA00010342"/>
    </source>
</evidence>
<protein>
    <recommendedName>
        <fullName evidence="7">Cytochrome c-type biogenesis protein</fullName>
    </recommendedName>
</protein>
<dbReference type="PANTHER" id="PTHR47870:SF1">
    <property type="entry name" value="CYTOCHROME C-TYPE BIOGENESIS PROTEIN CCMH"/>
    <property type="match status" value="1"/>
</dbReference>
<gene>
    <name evidence="10" type="ordered locus">Daro_3998</name>
</gene>
<keyword evidence="7" id="KW-0812">Transmembrane</keyword>
<keyword evidence="2 7" id="KW-0349">Heme</keyword>
<evidence type="ECO:0000256" key="7">
    <source>
        <dbReference type="RuleBase" id="RU364112"/>
    </source>
</evidence>
<evidence type="ECO:0000256" key="2">
    <source>
        <dbReference type="ARBA" id="ARBA00022617"/>
    </source>
</evidence>
<dbReference type="eggNOG" id="COG3088">
    <property type="taxonomic scope" value="Bacteria"/>
</dbReference>
<dbReference type="Gene3D" id="1.10.8.640">
    <property type="entry name" value="Cytochrome C biogenesis protein"/>
    <property type="match status" value="1"/>
</dbReference>
<organism evidence="10">
    <name type="scientific">Dechloromonas aromatica (strain RCB)</name>
    <dbReference type="NCBI Taxonomy" id="159087"/>
    <lineage>
        <taxon>Bacteria</taxon>
        <taxon>Pseudomonadati</taxon>
        <taxon>Pseudomonadota</taxon>
        <taxon>Betaproteobacteria</taxon>
        <taxon>Rhodocyclales</taxon>
        <taxon>Azonexaceae</taxon>
        <taxon>Dechloromonas</taxon>
    </lineage>
</organism>
<sequence length="162" mass="18240">MKRRFLIALFIFGSFFGSTAALADAATEAATAADPVAEKRLQKLSEELRCLVCQNQTIADSNAELAQDLRREVRTMIKDGKTDKEIVDFMVVRYGDFVLYRPPVKGITLLLWGGPIVLMLLGLFMLQRYLRRRSTRIDAEDQPLSADDASRADALLKENDQK</sequence>
<comment type="similarity">
    <text evidence="1 7">Belongs to the CcmH/CycL/Ccl2/NrfF family.</text>
</comment>
<evidence type="ECO:0000256" key="3">
    <source>
        <dbReference type="ARBA" id="ARBA00022723"/>
    </source>
</evidence>
<keyword evidence="7" id="KW-0472">Membrane</keyword>
<feature type="compositionally biased region" description="Basic and acidic residues" evidence="8">
    <location>
        <begin position="148"/>
        <end position="162"/>
    </location>
</feature>
<comment type="function">
    <text evidence="7">Possible subunit of a heme lyase.</text>
</comment>
<feature type="transmembrane region" description="Helical" evidence="7">
    <location>
        <begin position="107"/>
        <end position="126"/>
    </location>
</feature>
<dbReference type="AlphaFoldDB" id="Q478K6"/>
<feature type="domain" description="CcmH/CycL/Ccl2/NrfF N-terminal" evidence="9">
    <location>
        <begin position="19"/>
        <end position="156"/>
    </location>
</feature>
<dbReference type="Pfam" id="PF03918">
    <property type="entry name" value="CcmH"/>
    <property type="match status" value="1"/>
</dbReference>
<feature type="region of interest" description="Disordered" evidence="8">
    <location>
        <begin position="140"/>
        <end position="162"/>
    </location>
</feature>
<keyword evidence="6 7" id="KW-0408">Iron</keyword>
<evidence type="ECO:0000256" key="8">
    <source>
        <dbReference type="SAM" id="MobiDB-lite"/>
    </source>
</evidence>
<keyword evidence="5" id="KW-0201">Cytochrome c-type biogenesis</keyword>
<dbReference type="HOGENOM" id="CLU_107187_2_1_4"/>
<evidence type="ECO:0000313" key="10">
    <source>
        <dbReference type="EMBL" id="AAZ48725.1"/>
    </source>
</evidence>
<name>Q478K6_DECAR</name>
<dbReference type="GO" id="GO:0046872">
    <property type="term" value="F:metal ion binding"/>
    <property type="evidence" value="ECO:0007669"/>
    <property type="project" value="UniProtKB-KW"/>
</dbReference>
<accession>Q478K6</accession>
<feature type="signal peptide" evidence="7">
    <location>
        <begin position="1"/>
        <end position="23"/>
    </location>
</feature>
<feature type="chain" id="PRO_5011019917" description="Cytochrome c-type biogenesis protein" evidence="7">
    <location>
        <begin position="24"/>
        <end position="162"/>
    </location>
</feature>
<dbReference type="KEGG" id="dar:Daro_3998"/>
<dbReference type="InterPro" id="IPR038297">
    <property type="entry name" value="CcmH/CycL/NrfF/Ccl2_sf"/>
</dbReference>
<dbReference type="OrthoDB" id="9804975at2"/>
<evidence type="ECO:0000256" key="4">
    <source>
        <dbReference type="ARBA" id="ARBA00022729"/>
    </source>
</evidence>
<dbReference type="FunFam" id="1.10.8.640:FF:000001">
    <property type="entry name" value="Cytochrome c-type biogenesis protein"/>
    <property type="match status" value="1"/>
</dbReference>
<dbReference type="PANTHER" id="PTHR47870">
    <property type="entry name" value="CYTOCHROME C-TYPE BIOGENESIS PROTEIN CCMH"/>
    <property type="match status" value="1"/>
</dbReference>
<keyword evidence="3 7" id="KW-0479">Metal-binding</keyword>
<keyword evidence="4 7" id="KW-0732">Signal</keyword>
<dbReference type="GO" id="GO:0017004">
    <property type="term" value="P:cytochrome complex assembly"/>
    <property type="evidence" value="ECO:0007669"/>
    <property type="project" value="UniProtKB-KW"/>
</dbReference>
<dbReference type="STRING" id="159087.Daro_3998"/>
<keyword evidence="7" id="KW-1133">Transmembrane helix</keyword>
<dbReference type="CDD" id="cd16378">
    <property type="entry name" value="CcmH_N"/>
    <property type="match status" value="1"/>
</dbReference>
<dbReference type="EMBL" id="CP000089">
    <property type="protein sequence ID" value="AAZ48725.1"/>
    <property type="molecule type" value="Genomic_DNA"/>
</dbReference>
<reference evidence="10" key="1">
    <citation type="submission" date="2005-08" db="EMBL/GenBank/DDBJ databases">
        <title>Complete sequence of Dechloromonas aromatica RCB.</title>
        <authorList>
            <person name="Salinero K.K."/>
            <person name="Copeland A."/>
            <person name="Lucas S."/>
            <person name="Lapidus A."/>
            <person name="Barry K."/>
            <person name="Detter J.C."/>
            <person name="Glavina T."/>
            <person name="Hammon N."/>
            <person name="Israni S."/>
            <person name="Pitluck S."/>
            <person name="Di Bartolo G."/>
            <person name="Trong S."/>
            <person name="Schmutz J."/>
            <person name="Larimer F."/>
            <person name="Land M."/>
            <person name="Ivanova N."/>
            <person name="Richardson P."/>
        </authorList>
    </citation>
    <scope>NUCLEOTIDE SEQUENCE</scope>
    <source>
        <strain evidence="10">RCB</strain>
    </source>
</reference>
<evidence type="ECO:0000256" key="5">
    <source>
        <dbReference type="ARBA" id="ARBA00022748"/>
    </source>
</evidence>
<evidence type="ECO:0000256" key="6">
    <source>
        <dbReference type="ARBA" id="ARBA00023004"/>
    </source>
</evidence>